<evidence type="ECO:0000313" key="3">
    <source>
        <dbReference type="Proteomes" id="UP001055093"/>
    </source>
</evidence>
<feature type="coiled-coil region" evidence="1">
    <location>
        <begin position="86"/>
        <end position="176"/>
    </location>
</feature>
<dbReference type="EMBL" id="BPRE01000007">
    <property type="protein sequence ID" value="GJE75879.1"/>
    <property type="molecule type" value="Genomic_DNA"/>
</dbReference>
<dbReference type="Proteomes" id="UP001055093">
    <property type="component" value="Unassembled WGS sequence"/>
</dbReference>
<reference evidence="2" key="1">
    <citation type="journal article" date="2021" name="Front. Microbiol.">
        <title>Comprehensive Comparative Genomics and Phenotyping of Methylobacterium Species.</title>
        <authorList>
            <person name="Alessa O."/>
            <person name="Ogura Y."/>
            <person name="Fujitani Y."/>
            <person name="Takami H."/>
            <person name="Hayashi T."/>
            <person name="Sahin N."/>
            <person name="Tani A."/>
        </authorList>
    </citation>
    <scope>NUCLEOTIDE SEQUENCE</scope>
    <source>
        <strain evidence="2">DSM 14458</strain>
    </source>
</reference>
<sequence length="192" mass="19816">MDTPETIPTWGYKPDGSGKIFNLLPDEVLPDGWELSPSCITDPDLATAEALSARAAGRAYVPPAALAASEPVSAPLAELEAAIAENERLTAIIARGTEENERLAAELEASDALHENGANVMDALQADLAAAQATVADLQAALSKAHEDGRVTVAERNEAKAAAEALAADLAKVKADLDEATKPKPATGAKGR</sequence>
<evidence type="ECO:0000313" key="2">
    <source>
        <dbReference type="EMBL" id="GJE75879.1"/>
    </source>
</evidence>
<keyword evidence="1" id="KW-0175">Coiled coil</keyword>
<accession>A0ABQ4UWT8</accession>
<name>A0ABQ4UWT8_9HYPH</name>
<protein>
    <submittedName>
        <fullName evidence="2">Uncharacterized protein</fullName>
    </submittedName>
</protein>
<dbReference type="RefSeq" id="WP_238308047.1">
    <property type="nucleotide sequence ID" value="NZ_BPRE01000007.1"/>
</dbReference>
<reference evidence="2" key="2">
    <citation type="submission" date="2021-08" db="EMBL/GenBank/DDBJ databases">
        <authorList>
            <person name="Tani A."/>
            <person name="Ola A."/>
            <person name="Ogura Y."/>
            <person name="Katsura K."/>
            <person name="Hayashi T."/>
        </authorList>
    </citation>
    <scope>NUCLEOTIDE SEQUENCE</scope>
    <source>
        <strain evidence="2">DSM 14458</strain>
    </source>
</reference>
<evidence type="ECO:0000256" key="1">
    <source>
        <dbReference type="SAM" id="Coils"/>
    </source>
</evidence>
<proteinExistence type="predicted"/>
<gene>
    <name evidence="2" type="ORF">BGCPKDLD_2466</name>
</gene>
<organism evidence="2 3">
    <name type="scientific">Methylorubrum suomiense</name>
    <dbReference type="NCBI Taxonomy" id="144191"/>
    <lineage>
        <taxon>Bacteria</taxon>
        <taxon>Pseudomonadati</taxon>
        <taxon>Pseudomonadota</taxon>
        <taxon>Alphaproteobacteria</taxon>
        <taxon>Hyphomicrobiales</taxon>
        <taxon>Methylobacteriaceae</taxon>
        <taxon>Methylorubrum</taxon>
    </lineage>
</organism>
<keyword evidence="3" id="KW-1185">Reference proteome</keyword>
<comment type="caution">
    <text evidence="2">The sequence shown here is derived from an EMBL/GenBank/DDBJ whole genome shotgun (WGS) entry which is preliminary data.</text>
</comment>